<feature type="transmembrane region" description="Helical" evidence="1">
    <location>
        <begin position="6"/>
        <end position="26"/>
    </location>
</feature>
<reference evidence="3" key="1">
    <citation type="submission" date="2016-09" db="EMBL/GenBank/DDBJ databases">
        <authorList>
            <person name="Guldener U."/>
        </authorList>
    </citation>
    <scope>NUCLEOTIDE SEQUENCE [LARGE SCALE GENOMIC DNA]</scope>
    <source>
        <strain evidence="3">V64-1</strain>
    </source>
</reference>
<evidence type="ECO:0000313" key="3">
    <source>
        <dbReference type="Proteomes" id="UP000219369"/>
    </source>
</evidence>
<evidence type="ECO:0000256" key="1">
    <source>
        <dbReference type="SAM" id="Phobius"/>
    </source>
</evidence>
<keyword evidence="1" id="KW-0812">Transmembrane</keyword>
<accession>A0A2H3T0A0</accession>
<dbReference type="OrthoDB" id="5050586at2759"/>
<sequence length="96" mass="11170">MALSAEAIISIVGTIINLPSCVLAFYHMCKGQKKDHHKDTRDIEQGHKLPQRMTHYSGYHSIWNQHPDYPSPWVSYIVPSRFRGYDRVQRGPAWTF</sequence>
<organism evidence="2 3">
    <name type="scientific">Fusarium oxysporum</name>
    <name type="common">Fusarium vascular wilt</name>
    <dbReference type="NCBI Taxonomy" id="5507"/>
    <lineage>
        <taxon>Eukaryota</taxon>
        <taxon>Fungi</taxon>
        <taxon>Dikarya</taxon>
        <taxon>Ascomycota</taxon>
        <taxon>Pezizomycotina</taxon>
        <taxon>Sordariomycetes</taxon>
        <taxon>Hypocreomycetidae</taxon>
        <taxon>Hypocreales</taxon>
        <taxon>Nectriaceae</taxon>
        <taxon>Fusarium</taxon>
        <taxon>Fusarium oxysporum species complex</taxon>
    </lineage>
</organism>
<protein>
    <submittedName>
        <fullName evidence="2">Uncharacterized protein</fullName>
    </submittedName>
</protein>
<dbReference type="EMBL" id="FMJY01000003">
    <property type="protein sequence ID" value="SCO82072.1"/>
    <property type="molecule type" value="Genomic_DNA"/>
</dbReference>
<dbReference type="VEuPathDB" id="FungiDB:FOMG_03899"/>
<evidence type="ECO:0000313" key="2">
    <source>
        <dbReference type="EMBL" id="SCO82072.1"/>
    </source>
</evidence>
<keyword evidence="1" id="KW-1133">Transmembrane helix</keyword>
<dbReference type="AlphaFoldDB" id="A0A2H3T0A0"/>
<dbReference type="VEuPathDB" id="FungiDB:FOIG_03454"/>
<keyword evidence="1" id="KW-0472">Membrane</keyword>
<dbReference type="Proteomes" id="UP000219369">
    <property type="component" value="Unassembled WGS sequence"/>
</dbReference>
<proteinExistence type="predicted"/>
<name>A0A2H3T0A0_FUSOX</name>
<gene>
    <name evidence="2" type="ORF">FRV6_06285</name>
</gene>